<dbReference type="OrthoDB" id="9787283at2"/>
<dbReference type="Pfam" id="PF01547">
    <property type="entry name" value="SBP_bac_1"/>
    <property type="match status" value="1"/>
</dbReference>
<comment type="caution">
    <text evidence="8">The sequence shown here is derived from an EMBL/GenBank/DDBJ whole genome shotgun (WGS) entry which is preliminary data.</text>
</comment>
<evidence type="ECO:0000313" key="8">
    <source>
        <dbReference type="EMBL" id="TDF99643.1"/>
    </source>
</evidence>
<evidence type="ECO:0000256" key="2">
    <source>
        <dbReference type="ARBA" id="ARBA00022729"/>
    </source>
</evidence>
<keyword evidence="4" id="KW-0564">Palmitate</keyword>
<evidence type="ECO:0000256" key="7">
    <source>
        <dbReference type="SAM" id="SignalP"/>
    </source>
</evidence>
<dbReference type="PANTHER" id="PTHR43649:SF33">
    <property type="entry name" value="POLYGALACTURONAN_RHAMNOGALACTURONAN-BINDING PROTEIN YTCQ"/>
    <property type="match status" value="1"/>
</dbReference>
<proteinExistence type="predicted"/>
<keyword evidence="5" id="KW-0449">Lipoprotein</keyword>
<feature type="compositionally biased region" description="Low complexity" evidence="6">
    <location>
        <begin position="46"/>
        <end position="57"/>
    </location>
</feature>
<dbReference type="PANTHER" id="PTHR43649">
    <property type="entry name" value="ARABINOSE-BINDING PROTEIN-RELATED"/>
    <property type="match status" value="1"/>
</dbReference>
<keyword evidence="1" id="KW-1003">Cell membrane</keyword>
<reference evidence="8 9" key="1">
    <citation type="submission" date="2019-03" db="EMBL/GenBank/DDBJ databases">
        <title>This is whole genome sequence of Paenibacillus sp MS74 strain.</title>
        <authorList>
            <person name="Trinh H.N."/>
        </authorList>
    </citation>
    <scope>NUCLEOTIDE SEQUENCE [LARGE SCALE GENOMIC DNA]</scope>
    <source>
        <strain evidence="8 9">MS74</strain>
    </source>
</reference>
<keyword evidence="9" id="KW-1185">Reference proteome</keyword>
<evidence type="ECO:0000256" key="3">
    <source>
        <dbReference type="ARBA" id="ARBA00023136"/>
    </source>
</evidence>
<feature type="signal peptide" evidence="7">
    <location>
        <begin position="1"/>
        <end position="21"/>
    </location>
</feature>
<dbReference type="AlphaFoldDB" id="A0A4R5KUN3"/>
<dbReference type="InterPro" id="IPR050490">
    <property type="entry name" value="Bact_solute-bd_prot1"/>
</dbReference>
<dbReference type="PROSITE" id="PS51257">
    <property type="entry name" value="PROKAR_LIPOPROTEIN"/>
    <property type="match status" value="1"/>
</dbReference>
<feature type="chain" id="PRO_5021034227" evidence="7">
    <location>
        <begin position="22"/>
        <end position="525"/>
    </location>
</feature>
<accession>A0A4R5KUN3</accession>
<evidence type="ECO:0000256" key="6">
    <source>
        <dbReference type="SAM" id="MobiDB-lite"/>
    </source>
</evidence>
<dbReference type="Proteomes" id="UP000295636">
    <property type="component" value="Unassembled WGS sequence"/>
</dbReference>
<dbReference type="RefSeq" id="WP_133226220.1">
    <property type="nucleotide sequence ID" value="NZ_SMRT01000002.1"/>
</dbReference>
<dbReference type="Gene3D" id="3.40.190.10">
    <property type="entry name" value="Periplasmic binding protein-like II"/>
    <property type="match status" value="2"/>
</dbReference>
<keyword evidence="3" id="KW-0472">Membrane</keyword>
<sequence length="525" mass="57365">MRQVKALTLSMALLMVGGAMLAGCGGSGGGTAGGTTTPAPAPPASGQPAKDAPAAAKTAGPVKLNIIETGNGLPSPDQDIIKQELDKALGTDLNLTVYASNDDYKNQLNVRMASANFPDLFAVDRQQLKQFSEQGLLLDLTPYMDKLKPVKDFTGEDSLKKGTMNGKVYAIAKSSQIPYDTYFIRKDWLDKLGMKMPTTTDELLEVAKAFTDKDPDGNGKKDTFGITGGRLGAFYTVFGAYGIGFDAGAPSLYVKDNKLVNALYDSGMKDALAFIRKLTDSGAVDPELMANSGLQHQQKAIKGQAGIIYIDWPNMTKDQFVEQIKAVNPKAEWVQIETLKGPGGLKNASAWDIGKTPGLYAIPKALEKNPEKLQKVFELLNYVSGKDGSLLVQYGIKGKHYNLEGGKVMPTDLMGKEGGYFWLYQFTGRPEMEYLQVKFAKQTPYIEFANKQPRIQALNGFVDYPNGYNAADAGRYIEEELAKFIYGKRPLSEYDSFLKTLEGSMNYKAYMDAAEKQLKDLGYLK</sequence>
<dbReference type="SUPFAM" id="SSF53850">
    <property type="entry name" value="Periplasmic binding protein-like II"/>
    <property type="match status" value="1"/>
</dbReference>
<evidence type="ECO:0000313" key="9">
    <source>
        <dbReference type="Proteomes" id="UP000295636"/>
    </source>
</evidence>
<dbReference type="EMBL" id="SMRT01000002">
    <property type="protein sequence ID" value="TDF99643.1"/>
    <property type="molecule type" value="Genomic_DNA"/>
</dbReference>
<dbReference type="InterPro" id="IPR006059">
    <property type="entry name" value="SBP"/>
</dbReference>
<feature type="region of interest" description="Disordered" evidence="6">
    <location>
        <begin position="31"/>
        <end position="57"/>
    </location>
</feature>
<evidence type="ECO:0000256" key="5">
    <source>
        <dbReference type="ARBA" id="ARBA00023288"/>
    </source>
</evidence>
<evidence type="ECO:0000256" key="1">
    <source>
        <dbReference type="ARBA" id="ARBA00022475"/>
    </source>
</evidence>
<protein>
    <submittedName>
        <fullName evidence="8">Extracellular solute-binding protein</fullName>
    </submittedName>
</protein>
<organism evidence="8 9">
    <name type="scientific">Paenibacillus piri</name>
    <dbReference type="NCBI Taxonomy" id="2547395"/>
    <lineage>
        <taxon>Bacteria</taxon>
        <taxon>Bacillati</taxon>
        <taxon>Bacillota</taxon>
        <taxon>Bacilli</taxon>
        <taxon>Bacillales</taxon>
        <taxon>Paenibacillaceae</taxon>
        <taxon>Paenibacillus</taxon>
    </lineage>
</organism>
<keyword evidence="2 7" id="KW-0732">Signal</keyword>
<gene>
    <name evidence="8" type="ORF">E1757_07375</name>
</gene>
<name>A0A4R5KUN3_9BACL</name>
<evidence type="ECO:0000256" key="4">
    <source>
        <dbReference type="ARBA" id="ARBA00023139"/>
    </source>
</evidence>